<evidence type="ECO:0000313" key="19">
    <source>
        <dbReference type="EMBL" id="SMC09582.1"/>
    </source>
</evidence>
<feature type="transmembrane region" description="Helical" evidence="16">
    <location>
        <begin position="640"/>
        <end position="663"/>
    </location>
</feature>
<dbReference type="GO" id="GO:0046872">
    <property type="term" value="F:metal ion binding"/>
    <property type="evidence" value="ECO:0007669"/>
    <property type="project" value="UniProtKB-KW"/>
</dbReference>
<dbReference type="InterPro" id="IPR003373">
    <property type="entry name" value="Fe2_transport_prot-B"/>
</dbReference>
<dbReference type="NCBIfam" id="TIGR00231">
    <property type="entry name" value="small_GTP"/>
    <property type="match status" value="1"/>
</dbReference>
<keyword evidence="17" id="KW-0175">Coiled coil</keyword>
<keyword evidence="4 16" id="KW-0410">Iron transport</keyword>
<feature type="transmembrane region" description="Helical" evidence="16">
    <location>
        <begin position="454"/>
        <end position="475"/>
    </location>
</feature>
<dbReference type="Proteomes" id="UP000192602">
    <property type="component" value="Unassembled WGS sequence"/>
</dbReference>
<feature type="transmembrane region" description="Helical" evidence="16">
    <location>
        <begin position="283"/>
        <end position="302"/>
    </location>
</feature>
<keyword evidence="9" id="KW-0406">Ion transport</keyword>
<keyword evidence="7 16" id="KW-1133">Transmembrane helix</keyword>
<feature type="transmembrane region" description="Helical" evidence="16">
    <location>
        <begin position="596"/>
        <end position="619"/>
    </location>
</feature>
<evidence type="ECO:0000256" key="8">
    <source>
        <dbReference type="ARBA" id="ARBA00023004"/>
    </source>
</evidence>
<feature type="transmembrane region" description="Helical" evidence="16">
    <location>
        <begin position="422"/>
        <end position="448"/>
    </location>
</feature>
<keyword evidence="15" id="KW-0460">Magnesium</keyword>
<dbReference type="PANTHER" id="PTHR43185">
    <property type="entry name" value="FERROUS IRON TRANSPORT PROTEIN B"/>
    <property type="match status" value="1"/>
</dbReference>
<gene>
    <name evidence="19" type="ORF">SAMN05660197_1399</name>
</gene>
<feature type="transmembrane region" description="Helical" evidence="16">
    <location>
        <begin position="675"/>
        <end position="696"/>
    </location>
</feature>
<dbReference type="PROSITE" id="PS51711">
    <property type="entry name" value="G_FEOB"/>
    <property type="match status" value="1"/>
</dbReference>
<evidence type="ECO:0000256" key="13">
    <source>
        <dbReference type="NCBIfam" id="TIGR00437"/>
    </source>
</evidence>
<keyword evidence="3" id="KW-1003">Cell membrane</keyword>
<dbReference type="OrthoDB" id="9809127at2"/>
<dbReference type="InterPro" id="IPR030389">
    <property type="entry name" value="G_FEOB_dom"/>
</dbReference>
<evidence type="ECO:0000256" key="10">
    <source>
        <dbReference type="ARBA" id="ARBA00023134"/>
    </source>
</evidence>
<feature type="coiled-coil region" evidence="17">
    <location>
        <begin position="541"/>
        <end position="570"/>
    </location>
</feature>
<evidence type="ECO:0000256" key="15">
    <source>
        <dbReference type="PIRSR" id="PIRSR603373-2"/>
    </source>
</evidence>
<dbReference type="Gene3D" id="3.40.50.300">
    <property type="entry name" value="P-loop containing nucleotide triphosphate hydrolases"/>
    <property type="match status" value="1"/>
</dbReference>
<evidence type="ECO:0000256" key="6">
    <source>
        <dbReference type="ARBA" id="ARBA00022741"/>
    </source>
</evidence>
<dbReference type="InterPro" id="IPR011642">
    <property type="entry name" value="Gate_dom"/>
</dbReference>
<dbReference type="Pfam" id="PF17910">
    <property type="entry name" value="FeoB_Cyto"/>
    <property type="match status" value="1"/>
</dbReference>
<feature type="transmembrane region" description="Helical" evidence="16">
    <location>
        <begin position="344"/>
        <end position="368"/>
    </location>
</feature>
<dbReference type="GO" id="GO:0015093">
    <property type="term" value="F:ferrous iron transmembrane transporter activity"/>
    <property type="evidence" value="ECO:0007669"/>
    <property type="project" value="UniProtKB-UniRule"/>
</dbReference>
<evidence type="ECO:0000256" key="7">
    <source>
        <dbReference type="ARBA" id="ARBA00022989"/>
    </source>
</evidence>
<keyword evidence="8 16" id="KW-0408">Iron</keyword>
<evidence type="ECO:0000256" key="12">
    <source>
        <dbReference type="ARBA" id="ARBA00031200"/>
    </source>
</evidence>
<feature type="domain" description="FeoB-type G" evidence="18">
    <location>
        <begin position="3"/>
        <end position="165"/>
    </location>
</feature>
<dbReference type="GO" id="GO:0005886">
    <property type="term" value="C:plasma membrane"/>
    <property type="evidence" value="ECO:0007669"/>
    <property type="project" value="UniProtKB-SubCell"/>
</dbReference>
<dbReference type="Gene3D" id="1.10.287.1770">
    <property type="match status" value="1"/>
</dbReference>
<dbReference type="NCBIfam" id="TIGR00437">
    <property type="entry name" value="feoB"/>
    <property type="match status" value="1"/>
</dbReference>
<comment type="subcellular location">
    <subcellularLocation>
        <location evidence="16">Cell inner membrane</location>
        <topology evidence="16">Multi-pass membrane protein</topology>
    </subcellularLocation>
    <subcellularLocation>
        <location evidence="1">Cell membrane</location>
        <topology evidence="1">Multi-pass membrane protein</topology>
    </subcellularLocation>
</comment>
<evidence type="ECO:0000313" key="20">
    <source>
        <dbReference type="Proteomes" id="UP000192602"/>
    </source>
</evidence>
<dbReference type="RefSeq" id="WP_084275801.1">
    <property type="nucleotide sequence ID" value="NZ_AP026671.1"/>
</dbReference>
<evidence type="ECO:0000256" key="1">
    <source>
        <dbReference type="ARBA" id="ARBA00004651"/>
    </source>
</evidence>
<feature type="transmembrane region" description="Helical" evidence="16">
    <location>
        <begin position="512"/>
        <end position="531"/>
    </location>
</feature>
<keyword evidence="20" id="KW-1185">Reference proteome</keyword>
<organism evidence="19 20">
    <name type="scientific">Nitratiruptor tergarcus DSM 16512</name>
    <dbReference type="NCBI Taxonomy" id="1069081"/>
    <lineage>
        <taxon>Bacteria</taxon>
        <taxon>Pseudomonadati</taxon>
        <taxon>Campylobacterota</taxon>
        <taxon>Epsilonproteobacteria</taxon>
        <taxon>Nautiliales</taxon>
        <taxon>Nitratiruptoraceae</taxon>
        <taxon>Nitratiruptor</taxon>
    </lineage>
</organism>
<dbReference type="STRING" id="1069081.SAMN05660197_1399"/>
<dbReference type="InterPro" id="IPR011640">
    <property type="entry name" value="Fe2_transport_prot_B_C"/>
</dbReference>
<comment type="similarity">
    <text evidence="16">Belongs to the TRAFAC class TrmE-Era-EngA-EngB-Septin-like GTPase superfamily. FeoB GTPase (TC 9.A.8) family.</text>
</comment>
<keyword evidence="2 16" id="KW-0813">Transport</keyword>
<keyword evidence="5 16" id="KW-0812">Transmembrane</keyword>
<keyword evidence="10 14" id="KW-0342">GTP-binding</keyword>
<dbReference type="InterPro" id="IPR050860">
    <property type="entry name" value="FeoB_GTPase"/>
</dbReference>
<feature type="binding site" evidence="14">
    <location>
        <begin position="35"/>
        <end position="39"/>
    </location>
    <ligand>
        <name>GTP</name>
        <dbReference type="ChEBI" id="CHEBI:37565"/>
        <label>2</label>
    </ligand>
</feature>
<comment type="function">
    <text evidence="16">Probable transporter of a GTP-driven Fe(2+) uptake system.</text>
</comment>
<feature type="binding site" evidence="14">
    <location>
        <begin position="56"/>
        <end position="59"/>
    </location>
    <ligand>
        <name>GTP</name>
        <dbReference type="ChEBI" id="CHEBI:37565"/>
        <label>3</label>
    </ligand>
</feature>
<evidence type="ECO:0000256" key="11">
    <source>
        <dbReference type="ARBA" id="ARBA00023136"/>
    </source>
</evidence>
<name>A0A1W1WTQ3_9BACT</name>
<evidence type="ECO:0000256" key="3">
    <source>
        <dbReference type="ARBA" id="ARBA00022475"/>
    </source>
</evidence>
<evidence type="ECO:0000256" key="16">
    <source>
        <dbReference type="RuleBase" id="RU362098"/>
    </source>
</evidence>
<proteinExistence type="inferred from homology"/>
<dbReference type="InterPro" id="IPR005225">
    <property type="entry name" value="Small_GTP-bd"/>
</dbReference>
<dbReference type="GO" id="GO:0005525">
    <property type="term" value="F:GTP binding"/>
    <property type="evidence" value="ECO:0007669"/>
    <property type="project" value="UniProtKB-KW"/>
</dbReference>
<evidence type="ECO:0000256" key="14">
    <source>
        <dbReference type="PIRSR" id="PIRSR603373-1"/>
    </source>
</evidence>
<dbReference type="SUPFAM" id="SSF52540">
    <property type="entry name" value="P-loop containing nucleoside triphosphate hydrolases"/>
    <property type="match status" value="1"/>
</dbReference>
<evidence type="ECO:0000259" key="18">
    <source>
        <dbReference type="PROSITE" id="PS51711"/>
    </source>
</evidence>
<feature type="binding site" evidence="15">
    <location>
        <position position="22"/>
    </location>
    <ligand>
        <name>Mg(2+)</name>
        <dbReference type="ChEBI" id="CHEBI:18420"/>
        <label>1</label>
    </ligand>
</feature>
<feature type="binding site" evidence="14">
    <location>
        <begin position="116"/>
        <end position="119"/>
    </location>
    <ligand>
        <name>GTP</name>
        <dbReference type="ChEBI" id="CHEBI:37565"/>
        <label>4</label>
    </ligand>
</feature>
<keyword evidence="15" id="KW-0479">Metal-binding</keyword>
<feature type="binding site" evidence="14">
    <location>
        <begin position="10"/>
        <end position="17"/>
    </location>
    <ligand>
        <name>GTP</name>
        <dbReference type="ChEBI" id="CHEBI:37565"/>
        <label>1</label>
    </ligand>
</feature>
<feature type="binding site" evidence="15">
    <location>
        <position position="21"/>
    </location>
    <ligand>
        <name>Mg(2+)</name>
        <dbReference type="ChEBI" id="CHEBI:18420"/>
        <label>2</label>
    </ligand>
</feature>
<dbReference type="Pfam" id="PF07670">
    <property type="entry name" value="Gate"/>
    <property type="match status" value="2"/>
</dbReference>
<dbReference type="PANTHER" id="PTHR43185:SF1">
    <property type="entry name" value="FE(2+) TRANSPORTER FEOB"/>
    <property type="match status" value="1"/>
</dbReference>
<evidence type="ECO:0000256" key="2">
    <source>
        <dbReference type="ARBA" id="ARBA00022448"/>
    </source>
</evidence>
<dbReference type="Pfam" id="PF02421">
    <property type="entry name" value="FeoB_N"/>
    <property type="match status" value="1"/>
</dbReference>
<dbReference type="AlphaFoldDB" id="A0A1W1WTQ3"/>
<dbReference type="InterPro" id="IPR041069">
    <property type="entry name" value="FeoB_Cyto"/>
</dbReference>
<evidence type="ECO:0000256" key="5">
    <source>
        <dbReference type="ARBA" id="ARBA00022692"/>
    </source>
</evidence>
<keyword evidence="11 16" id="KW-0472">Membrane</keyword>
<dbReference type="Pfam" id="PF07664">
    <property type="entry name" value="FeoB_C"/>
    <property type="match status" value="1"/>
</dbReference>
<feature type="binding site" evidence="15">
    <location>
        <position position="24"/>
    </location>
    <ligand>
        <name>Mg(2+)</name>
        <dbReference type="ChEBI" id="CHEBI:18420"/>
        <label>2</label>
    </ligand>
</feature>
<keyword evidence="6 14" id="KW-0547">Nucleotide-binding</keyword>
<dbReference type="EMBL" id="FWWZ01000001">
    <property type="protein sequence ID" value="SMC09582.1"/>
    <property type="molecule type" value="Genomic_DNA"/>
</dbReference>
<dbReference type="InterPro" id="IPR027417">
    <property type="entry name" value="P-loop_NTPase"/>
</dbReference>
<evidence type="ECO:0000256" key="4">
    <source>
        <dbReference type="ARBA" id="ARBA00022496"/>
    </source>
</evidence>
<evidence type="ECO:0000256" key="9">
    <source>
        <dbReference type="ARBA" id="ARBA00023065"/>
    </source>
</evidence>
<dbReference type="CDD" id="cd01879">
    <property type="entry name" value="FeoB"/>
    <property type="match status" value="1"/>
</dbReference>
<protein>
    <recommendedName>
        <fullName evidence="12 13">Ferrous iron transport protein B</fullName>
    </recommendedName>
</protein>
<reference evidence="20" key="1">
    <citation type="submission" date="2017-04" db="EMBL/GenBank/DDBJ databases">
        <authorList>
            <person name="Varghese N."/>
            <person name="Submissions S."/>
        </authorList>
    </citation>
    <scope>NUCLEOTIDE SEQUENCE [LARGE SCALE GENOMIC DNA]</scope>
    <source>
        <strain evidence="20">DSM 16512</strain>
    </source>
</reference>
<accession>A0A1W1WTQ3</accession>
<sequence length="698" mass="78559">MKQIKVAMVGQPNVGKSSIINAMSNARLHVGNFAGVTVEKKEVRLQKGEYDINIVDLPGIYSLNAYTPEEQVTKNYLLYEDYDLIINVVDANVLQRNLILTLQLLDMNPKMILVVNMIDEVEKQGGMIDAVKLSELIGRPVVLASAKEKRGIDDIIDLVIDEYNTPKERRKIFYNEKIEDEITSLQKILLKSPHFTDEDRARFYVIRLFEKDEDVYKEVHDLPIFLEFHEALGKSMHRLQLEFDEESVADIIANERNSIAKSIVMQVMQAPRKESLTDKIDKILIHPIFGLPIFLFFMWALFQLTFEVGSIPMDYIDETVTNFADWLKGILPPGDFNSVITDGVIPAVGAIIMFLPNILILFLGINLLEQTGYMSRAAFLLDGFLKKFGLQGKAFIPLVSGFGCTVPAYMAARTLKNPKDRLITMLVLGFMNCSARLPVYVLLIAAFFPTHSAGNVLFAIYIGGAILGLIVAKILRIVLFKGEPEPFVMEMPPYRFPSMKALAMELWIKTKLFVKKAGTFIAGAAMIIWFLSSYPVNEKLVTTYEQKIELAKSEQEKTQLQNELAAKNLENSYLGEFGKAIEPIFAPLGFDWRMSVAVISGLAAKEVVVSTLATLYAVGEADEKSSTLITKLRQNVDFKAAIALIIIIMIYSPCVAAMSTFYAEIPQWAWRTFYTIYPNVLAWLMAFGVYNILALLGY</sequence>
<evidence type="ECO:0000256" key="17">
    <source>
        <dbReference type="SAM" id="Coils"/>
    </source>
</evidence>